<evidence type="ECO:0000256" key="3">
    <source>
        <dbReference type="ARBA" id="ARBA00022475"/>
    </source>
</evidence>
<evidence type="ECO:0000313" key="10">
    <source>
        <dbReference type="Proteomes" id="UP000297475"/>
    </source>
</evidence>
<comment type="function">
    <text evidence="7">Part of the tripartite ATP-independent periplasmic (TRAP) transport system.</text>
</comment>
<dbReference type="Proteomes" id="UP000297475">
    <property type="component" value="Unassembled WGS sequence"/>
</dbReference>
<name>A0A4Z0W548_9GAMM</name>
<dbReference type="AlphaFoldDB" id="A0A4Z0W548"/>
<feature type="transmembrane region" description="Helical" evidence="7">
    <location>
        <begin position="5"/>
        <end position="26"/>
    </location>
</feature>
<keyword evidence="3" id="KW-1003">Cell membrane</keyword>
<keyword evidence="6 7" id="KW-0472">Membrane</keyword>
<keyword evidence="2 7" id="KW-0813">Transport</keyword>
<dbReference type="EMBL" id="SRMF01000012">
    <property type="protein sequence ID" value="TGG90678.1"/>
    <property type="molecule type" value="Genomic_DNA"/>
</dbReference>
<feature type="transmembrane region" description="Helical" evidence="7">
    <location>
        <begin position="46"/>
        <end position="63"/>
    </location>
</feature>
<dbReference type="GO" id="GO:0005886">
    <property type="term" value="C:plasma membrane"/>
    <property type="evidence" value="ECO:0007669"/>
    <property type="project" value="UniProtKB-SubCell"/>
</dbReference>
<evidence type="ECO:0000256" key="6">
    <source>
        <dbReference type="ARBA" id="ARBA00023136"/>
    </source>
</evidence>
<evidence type="ECO:0000256" key="2">
    <source>
        <dbReference type="ARBA" id="ARBA00022448"/>
    </source>
</evidence>
<evidence type="ECO:0000313" key="9">
    <source>
        <dbReference type="EMBL" id="TGG90678.1"/>
    </source>
</evidence>
<feature type="transmembrane region" description="Helical" evidence="7">
    <location>
        <begin position="125"/>
        <end position="151"/>
    </location>
</feature>
<keyword evidence="5 7" id="KW-1133">Transmembrane helix</keyword>
<feature type="domain" description="Tripartite ATP-independent periplasmic transporters DctQ component" evidence="8">
    <location>
        <begin position="20"/>
        <end position="147"/>
    </location>
</feature>
<proteinExistence type="inferred from homology"/>
<comment type="similarity">
    <text evidence="7">Belongs to the TRAP transporter small permease family.</text>
</comment>
<sequence length="166" mass="18680">MTDRLVMTLALLGTLGIAAIVLHVTLDIVLRSTLSVSMPATLQMVTRYYMVLLALMPLGWVEWKNRMISVEIAADMIPARLQPWIDGFVTLFCLLIYLVFMWATWGKAVDQFNTGSYVMALDRRLPVWPTYFVLPLAFFLASLVCCVRGLFLLTGYPTQPQQAGAE</sequence>
<dbReference type="InterPro" id="IPR055348">
    <property type="entry name" value="DctQ"/>
</dbReference>
<comment type="caution">
    <text evidence="9">The sequence shown here is derived from an EMBL/GenBank/DDBJ whole genome shotgun (WGS) entry which is preliminary data.</text>
</comment>
<organism evidence="9 10">
    <name type="scientific">Natronospirillum operosum</name>
    <dbReference type="NCBI Taxonomy" id="2759953"/>
    <lineage>
        <taxon>Bacteria</taxon>
        <taxon>Pseudomonadati</taxon>
        <taxon>Pseudomonadota</taxon>
        <taxon>Gammaproteobacteria</taxon>
        <taxon>Oceanospirillales</taxon>
        <taxon>Natronospirillaceae</taxon>
        <taxon>Natronospirillum</taxon>
    </lineage>
</organism>
<feature type="transmembrane region" description="Helical" evidence="7">
    <location>
        <begin position="84"/>
        <end position="105"/>
    </location>
</feature>
<keyword evidence="4 7" id="KW-0812">Transmembrane</keyword>
<evidence type="ECO:0000256" key="5">
    <source>
        <dbReference type="ARBA" id="ARBA00022989"/>
    </source>
</evidence>
<protein>
    <recommendedName>
        <fullName evidence="7">TRAP transporter small permease protein</fullName>
    </recommendedName>
</protein>
<evidence type="ECO:0000256" key="7">
    <source>
        <dbReference type="RuleBase" id="RU369079"/>
    </source>
</evidence>
<keyword evidence="7" id="KW-0997">Cell inner membrane</keyword>
<keyword evidence="10" id="KW-1185">Reference proteome</keyword>
<dbReference type="OrthoDB" id="4250245at2"/>
<evidence type="ECO:0000256" key="1">
    <source>
        <dbReference type="ARBA" id="ARBA00004651"/>
    </source>
</evidence>
<accession>A0A4Z0W548</accession>
<comment type="subunit">
    <text evidence="7">The complex comprises the extracytoplasmic solute receptor protein and the two transmembrane proteins.</text>
</comment>
<evidence type="ECO:0000256" key="4">
    <source>
        <dbReference type="ARBA" id="ARBA00022692"/>
    </source>
</evidence>
<comment type="subcellular location">
    <subcellularLocation>
        <location evidence="7">Cell inner membrane</location>
        <topology evidence="7">Multi-pass membrane protein</topology>
    </subcellularLocation>
    <subcellularLocation>
        <location evidence="1">Cell membrane</location>
        <topology evidence="1">Multi-pass membrane protein</topology>
    </subcellularLocation>
</comment>
<dbReference type="GO" id="GO:0022857">
    <property type="term" value="F:transmembrane transporter activity"/>
    <property type="evidence" value="ECO:0007669"/>
    <property type="project" value="UniProtKB-UniRule"/>
</dbReference>
<dbReference type="Pfam" id="PF04290">
    <property type="entry name" value="DctQ"/>
    <property type="match status" value="1"/>
</dbReference>
<reference evidence="9 10" key="1">
    <citation type="submission" date="2019-04" db="EMBL/GenBank/DDBJ databases">
        <title>Natronospirillum operosus gen. nov., sp. nov., a haloalkaliphilic satellite isolated from decaying biomass of laboratory culture of cyanobacterium Geitlerinema sp. and proposal of Natronospirillaceae fam. nov. and Saccharospirillaceae fam. nov.</title>
        <authorList>
            <person name="Kevbrin V."/>
            <person name="Boltyanskaya Y."/>
            <person name="Koziaeva V."/>
            <person name="Grouzdev D.S."/>
            <person name="Park M."/>
            <person name="Cho J."/>
        </authorList>
    </citation>
    <scope>NUCLEOTIDE SEQUENCE [LARGE SCALE GENOMIC DNA]</scope>
    <source>
        <strain evidence="9 10">G-116</strain>
    </source>
</reference>
<evidence type="ECO:0000259" key="8">
    <source>
        <dbReference type="Pfam" id="PF04290"/>
    </source>
</evidence>
<gene>
    <name evidence="9" type="ORF">E4656_17965</name>
</gene>